<reference evidence="1" key="2">
    <citation type="journal article" date="2015" name="Fish Shellfish Immunol.">
        <title>Early steps in the European eel (Anguilla anguilla)-Vibrio vulnificus interaction in the gills: Role of the RtxA13 toxin.</title>
        <authorList>
            <person name="Callol A."/>
            <person name="Pajuelo D."/>
            <person name="Ebbesson L."/>
            <person name="Teles M."/>
            <person name="MacKenzie S."/>
            <person name="Amaro C."/>
        </authorList>
    </citation>
    <scope>NUCLEOTIDE SEQUENCE</scope>
</reference>
<evidence type="ECO:0000313" key="1">
    <source>
        <dbReference type="EMBL" id="JAH89884.1"/>
    </source>
</evidence>
<proteinExistence type="predicted"/>
<organism evidence="1">
    <name type="scientific">Anguilla anguilla</name>
    <name type="common">European freshwater eel</name>
    <name type="synonym">Muraena anguilla</name>
    <dbReference type="NCBI Taxonomy" id="7936"/>
    <lineage>
        <taxon>Eukaryota</taxon>
        <taxon>Metazoa</taxon>
        <taxon>Chordata</taxon>
        <taxon>Craniata</taxon>
        <taxon>Vertebrata</taxon>
        <taxon>Euteleostomi</taxon>
        <taxon>Actinopterygii</taxon>
        <taxon>Neopterygii</taxon>
        <taxon>Teleostei</taxon>
        <taxon>Anguilliformes</taxon>
        <taxon>Anguillidae</taxon>
        <taxon>Anguilla</taxon>
    </lineage>
</organism>
<reference evidence="1" key="1">
    <citation type="submission" date="2014-11" db="EMBL/GenBank/DDBJ databases">
        <authorList>
            <person name="Amaro Gonzalez C."/>
        </authorList>
    </citation>
    <scope>NUCLEOTIDE SEQUENCE</scope>
</reference>
<accession>A0A0E9WHL7</accession>
<dbReference type="AlphaFoldDB" id="A0A0E9WHL7"/>
<protein>
    <submittedName>
        <fullName evidence="1">Uncharacterized protein</fullName>
    </submittedName>
</protein>
<dbReference type="EMBL" id="GBXM01018693">
    <property type="protein sequence ID" value="JAH89884.1"/>
    <property type="molecule type" value="Transcribed_RNA"/>
</dbReference>
<name>A0A0E9WHL7_ANGAN</name>
<sequence>MDSTSLTIRTLSAHFPRQINTMSPTLPQLCGTDNSQVQVSLRLLQGFHI</sequence>